<keyword evidence="4" id="KW-1185">Reference proteome</keyword>
<dbReference type="InterPro" id="IPR036188">
    <property type="entry name" value="FAD/NAD-bd_sf"/>
</dbReference>
<gene>
    <name evidence="3" type="ORF">IMCC3088_2534</name>
</gene>
<dbReference type="PANTHER" id="PTHR13847:SF287">
    <property type="entry name" value="FAD-DEPENDENT OXIDOREDUCTASE DOMAIN-CONTAINING PROTEIN 1"/>
    <property type="match status" value="1"/>
</dbReference>
<comment type="caution">
    <text evidence="3">The sequence shown here is derived from an EMBL/GenBank/DDBJ whole genome shotgun (WGS) entry which is preliminary data.</text>
</comment>
<dbReference type="EMBL" id="AEIG01000081">
    <property type="protein sequence ID" value="EGG28801.1"/>
    <property type="molecule type" value="Genomic_DNA"/>
</dbReference>
<name>F3L4D3_9GAMM</name>
<dbReference type="PANTHER" id="PTHR13847">
    <property type="entry name" value="SARCOSINE DEHYDROGENASE-RELATED"/>
    <property type="match status" value="1"/>
</dbReference>
<evidence type="ECO:0000259" key="2">
    <source>
        <dbReference type="Pfam" id="PF01266"/>
    </source>
</evidence>
<dbReference type="eggNOG" id="COG0665">
    <property type="taxonomic scope" value="Bacteria"/>
</dbReference>
<dbReference type="GO" id="GO:0005737">
    <property type="term" value="C:cytoplasm"/>
    <property type="evidence" value="ECO:0007669"/>
    <property type="project" value="TreeGrafter"/>
</dbReference>
<evidence type="ECO:0000313" key="4">
    <source>
        <dbReference type="Proteomes" id="UP000005615"/>
    </source>
</evidence>
<dbReference type="InterPro" id="IPR006076">
    <property type="entry name" value="FAD-dep_OxRdtase"/>
</dbReference>
<proteinExistence type="predicted"/>
<dbReference type="Gene3D" id="3.30.9.10">
    <property type="entry name" value="D-Amino Acid Oxidase, subunit A, domain 2"/>
    <property type="match status" value="1"/>
</dbReference>
<dbReference type="AlphaFoldDB" id="F3L4D3"/>
<dbReference type="GO" id="GO:0016491">
    <property type="term" value="F:oxidoreductase activity"/>
    <property type="evidence" value="ECO:0007669"/>
    <property type="project" value="UniProtKB-KW"/>
</dbReference>
<protein>
    <recommendedName>
        <fullName evidence="2">FAD dependent oxidoreductase domain-containing protein</fullName>
    </recommendedName>
</protein>
<dbReference type="Gene3D" id="3.50.50.60">
    <property type="entry name" value="FAD/NAD(P)-binding domain"/>
    <property type="match status" value="1"/>
</dbReference>
<feature type="domain" description="FAD dependent oxidoreductase" evidence="2">
    <location>
        <begin position="2"/>
        <end position="338"/>
    </location>
</feature>
<keyword evidence="1" id="KW-0560">Oxidoreductase</keyword>
<dbReference type="STRING" id="2518989.IMCC3088_2534"/>
<evidence type="ECO:0000313" key="3">
    <source>
        <dbReference type="EMBL" id="EGG28801.1"/>
    </source>
</evidence>
<dbReference type="Pfam" id="PF01266">
    <property type="entry name" value="DAO"/>
    <property type="match status" value="1"/>
</dbReference>
<organism evidence="3 4">
    <name type="scientific">Aequoribacter fuscus</name>
    <dbReference type="NCBI Taxonomy" id="2518989"/>
    <lineage>
        <taxon>Bacteria</taxon>
        <taxon>Pseudomonadati</taxon>
        <taxon>Pseudomonadota</taxon>
        <taxon>Gammaproteobacteria</taxon>
        <taxon>Cellvibrionales</taxon>
        <taxon>Halieaceae</taxon>
        <taxon>Aequoribacter</taxon>
    </lineage>
</organism>
<dbReference type="SUPFAM" id="SSF51905">
    <property type="entry name" value="FAD/NAD(P)-binding domain"/>
    <property type="match status" value="1"/>
</dbReference>
<evidence type="ECO:0000256" key="1">
    <source>
        <dbReference type="ARBA" id="ARBA00023002"/>
    </source>
</evidence>
<dbReference type="Proteomes" id="UP000005615">
    <property type="component" value="Unassembled WGS sequence"/>
</dbReference>
<sequence>MAGASVAAELAPTASVLVLEREKQPGYHSTGRSAAAYIPSYGFDNPSLRFLTECSLNFLAEPPADFQVETLLHRRGLLSLCPPDCAVSVETELEKLQVVIPNIVKVGREVIRQHVPIINDEYSKSGWFEPDVFDMDVHALHLGYLKALKQAGGQLVSNCTIGALTRDHGVWTVSTDSARYSAPVVVNAAGAWADELAALAGVDRLGLMPLRRTAVLLDPPVACDVSAWPLVMAVDGSFYLKPDAGLILASPADENPSLACDAQPEELDIAYAVDYAQKALNLHVKQVRHRWAGLRTFARDRTPVIGFDSRVAGFFWLAGQGGHGIQIAPAAARLAASLISKNQVPPDLEAAGFKRDFVAPDRLNSRSEEVGGLFEAAAS</sequence>
<reference evidence="3 4" key="1">
    <citation type="journal article" date="2011" name="J. Bacteriol.">
        <title>Genome sequence of strain IMCC3088, a proteorhodopsin-containing marine bacterium belonging to the OM60/NOR5 clade.</title>
        <authorList>
            <person name="Jang Y."/>
            <person name="Oh H.M."/>
            <person name="Kang I."/>
            <person name="Lee K."/>
            <person name="Yang S.J."/>
            <person name="Cho J.C."/>
        </authorList>
    </citation>
    <scope>NUCLEOTIDE SEQUENCE [LARGE SCALE GENOMIC DNA]</scope>
    <source>
        <strain evidence="3 4">IMCC3088</strain>
    </source>
</reference>
<accession>F3L4D3</accession>